<keyword evidence="1" id="KW-0812">Transmembrane</keyword>
<organism evidence="2 3">
    <name type="scientific">Mycobacterium paraterrae</name>
    <dbReference type="NCBI Taxonomy" id="577492"/>
    <lineage>
        <taxon>Bacteria</taxon>
        <taxon>Bacillati</taxon>
        <taxon>Actinomycetota</taxon>
        <taxon>Actinomycetes</taxon>
        <taxon>Mycobacteriales</taxon>
        <taxon>Mycobacteriaceae</taxon>
        <taxon>Mycobacterium</taxon>
    </lineage>
</organism>
<keyword evidence="1" id="KW-0472">Membrane</keyword>
<accession>A0ABY3VQN6</accession>
<proteinExistence type="predicted"/>
<gene>
    <name evidence="2" type="ORF">MKK62_11355</name>
</gene>
<reference evidence="2" key="1">
    <citation type="submission" date="2022-08" db="EMBL/GenBank/DDBJ databases">
        <title>Whole genome sequencing of non-tuberculosis mycobacteria type-strains.</title>
        <authorList>
            <person name="Igarashi Y."/>
            <person name="Osugi A."/>
            <person name="Mitarai S."/>
        </authorList>
    </citation>
    <scope>NUCLEOTIDE SEQUENCE</scope>
    <source>
        <strain evidence="2">DSM 45127</strain>
    </source>
</reference>
<sequence>MRELIATGSPGVTQSSGATIPQWLVDLGPLGLSAVVGGVVVAALNHFLTSRREHRKWMRELQADTNQKFYEAISTVTDLVGHDVSKAIHFGKDEILQDCSELMADHLVKLGNAFAALMVVAEANIKTCAETIMETLPDLALLAIPRPAHVNEASKNQLAAMLDARTGLAAHILLVMRREAGLVGWAQWRLRMELRTGKALRLAKIRTKLALDLTEEDEPGGPPTPFGLLEWWKVRALASSELPSSVQDYRSTNNPYRVDIKGIAPLPLPQSQAVLIKTVDSPWRFGLADGLSAILEDRLMADACRIVTGHGVVFPPKLRPQHEPLVSGLDVWVWAGVEDGTSERLK</sequence>
<keyword evidence="3" id="KW-1185">Reference proteome</keyword>
<dbReference type="Proteomes" id="UP001055336">
    <property type="component" value="Chromosome"/>
</dbReference>
<protein>
    <submittedName>
        <fullName evidence="2">Uncharacterized protein</fullName>
    </submittedName>
</protein>
<dbReference type="RefSeq" id="WP_240263489.1">
    <property type="nucleotide sequence ID" value="NZ_CP092488.2"/>
</dbReference>
<evidence type="ECO:0000313" key="2">
    <source>
        <dbReference type="EMBL" id="UMB71761.1"/>
    </source>
</evidence>
<feature type="transmembrane region" description="Helical" evidence="1">
    <location>
        <begin position="27"/>
        <end position="48"/>
    </location>
</feature>
<name>A0ABY3VQN6_9MYCO</name>
<evidence type="ECO:0000256" key="1">
    <source>
        <dbReference type="SAM" id="Phobius"/>
    </source>
</evidence>
<keyword evidence="1" id="KW-1133">Transmembrane helix</keyword>
<evidence type="ECO:0000313" key="3">
    <source>
        <dbReference type="Proteomes" id="UP001055336"/>
    </source>
</evidence>
<dbReference type="EMBL" id="CP092488">
    <property type="protein sequence ID" value="UMB71761.1"/>
    <property type="molecule type" value="Genomic_DNA"/>
</dbReference>